<evidence type="ECO:0000256" key="1">
    <source>
        <dbReference type="SAM" id="MobiDB-lite"/>
    </source>
</evidence>
<dbReference type="EMBL" id="JAVHJO010000007">
    <property type="protein sequence ID" value="KAK6538665.1"/>
    <property type="molecule type" value="Genomic_DNA"/>
</dbReference>
<feature type="compositionally biased region" description="Polar residues" evidence="1">
    <location>
        <begin position="161"/>
        <end position="186"/>
    </location>
</feature>
<keyword evidence="3" id="KW-1185">Reference proteome</keyword>
<evidence type="ECO:0000313" key="3">
    <source>
        <dbReference type="Proteomes" id="UP001365542"/>
    </source>
</evidence>
<dbReference type="AlphaFoldDB" id="A0AAV9XAG3"/>
<comment type="caution">
    <text evidence="2">The sequence shown here is derived from an EMBL/GenBank/DDBJ whole genome shotgun (WGS) entry which is preliminary data.</text>
</comment>
<reference evidence="2 3" key="1">
    <citation type="submission" date="2019-10" db="EMBL/GenBank/DDBJ databases">
        <authorList>
            <person name="Palmer J.M."/>
        </authorList>
    </citation>
    <scope>NUCLEOTIDE SEQUENCE [LARGE SCALE GENOMIC DNA]</scope>
    <source>
        <strain evidence="2 3">TWF694</strain>
    </source>
</reference>
<name>A0AAV9XAG3_9PEZI</name>
<sequence length="350" mass="38757">MAHTNVVTINGPQNLFPLSSDPMEICVPESPLSSGPTDIRITEPPPERIAPRNDQSTNAKRALAKRAPIPKRLTPVKRNNTRVSSRPTVSPQAQVKLVASEAYRRIKVNIFTPQRFILQIDNSVKSSRAEKSTAPTVNSAPRSPASTAGTPKRPHVRFAQEGSTTSFKRPGTTPASVCTTMTANTSTKKRTWGRGDCEDEQKSTTNCPKRRRVPKKPQEKPVGKYPVSVAGEHTPQSHPDSEPKEHPLLVPTTINSTPTTTKTTTTKGLNPLADPNASCADKMRWLDENPQEDCIPIGQNGEKILKYIFCIQLSPWKRNHGWPATRLVRRMVDSKRRAYDDSMVSTQMSE</sequence>
<evidence type="ECO:0000313" key="2">
    <source>
        <dbReference type="EMBL" id="KAK6538665.1"/>
    </source>
</evidence>
<proteinExistence type="predicted"/>
<gene>
    <name evidence="2" type="ORF">TWF694_010242</name>
</gene>
<dbReference type="Proteomes" id="UP001365542">
    <property type="component" value="Unassembled WGS sequence"/>
</dbReference>
<feature type="region of interest" description="Disordered" evidence="1">
    <location>
        <begin position="125"/>
        <end position="274"/>
    </location>
</feature>
<protein>
    <submittedName>
        <fullName evidence="2">Uncharacterized protein</fullName>
    </submittedName>
</protein>
<feature type="compositionally biased region" description="Basic and acidic residues" evidence="1">
    <location>
        <begin position="193"/>
        <end position="202"/>
    </location>
</feature>
<feature type="compositionally biased region" description="Low complexity" evidence="1">
    <location>
        <begin position="252"/>
        <end position="266"/>
    </location>
</feature>
<feature type="region of interest" description="Disordered" evidence="1">
    <location>
        <begin position="28"/>
        <end position="63"/>
    </location>
</feature>
<organism evidence="2 3">
    <name type="scientific">Orbilia ellipsospora</name>
    <dbReference type="NCBI Taxonomy" id="2528407"/>
    <lineage>
        <taxon>Eukaryota</taxon>
        <taxon>Fungi</taxon>
        <taxon>Dikarya</taxon>
        <taxon>Ascomycota</taxon>
        <taxon>Pezizomycotina</taxon>
        <taxon>Orbiliomycetes</taxon>
        <taxon>Orbiliales</taxon>
        <taxon>Orbiliaceae</taxon>
        <taxon>Orbilia</taxon>
    </lineage>
</organism>
<feature type="compositionally biased region" description="Polar residues" evidence="1">
    <location>
        <begin position="133"/>
        <end position="149"/>
    </location>
</feature>
<accession>A0AAV9XAG3</accession>